<dbReference type="RefSeq" id="WP_175374246.1">
    <property type="nucleotide sequence ID" value="NZ_JABWCS010000220.1"/>
</dbReference>
<dbReference type="AlphaFoldDB" id="A0A850ERP5"/>
<dbReference type="InterPro" id="IPR011761">
    <property type="entry name" value="ATP-grasp"/>
</dbReference>
<keyword evidence="1" id="KW-0547">Nucleotide-binding</keyword>
<organism evidence="3 4">
    <name type="scientific">Paenibacillus agri</name>
    <dbReference type="NCBI Taxonomy" id="2744309"/>
    <lineage>
        <taxon>Bacteria</taxon>
        <taxon>Bacillati</taxon>
        <taxon>Bacillota</taxon>
        <taxon>Bacilli</taxon>
        <taxon>Bacillales</taxon>
        <taxon>Paenibacillaceae</taxon>
        <taxon>Paenibacillus</taxon>
    </lineage>
</organism>
<sequence length="390" mass="42442">METSALGFLGVMTGRHSGSPPIAEPAFCSQLCQAAPLFNLGVLVFQPEGVAADGSSITGYVWQDGSWRNVTAAPPDVVYNRCFYSSREERQEASAALAALPRSLPWSRGLPDKWSVYKILKSIRSTAPLLPETRIYTGRDRLGTMLAEREYGVFLKPRAGSHGKRTLHARLIHGGTGGLRVSGRDGANTPFHLVFASGQKGIDWIHDFIDSRRYIIQPYLHLTGSTGQPFDVRVLMQKDGSGVWGLTGMAVRLGSKGTLTSNLHGGGTAVSPLPFLTAEYGSAGKEIVEELASYAAFLPPVLENACGRLGELGLDFGIDEGGRIWLLEANSKPGRSVFRLTGDRRAVRLSAENPLRYARHLLLSRRGQPTWPPLRLHSHGNKSMIPKEDS</sequence>
<evidence type="ECO:0000313" key="4">
    <source>
        <dbReference type="Proteomes" id="UP000564806"/>
    </source>
</evidence>
<dbReference type="Pfam" id="PF14398">
    <property type="entry name" value="ATPgrasp_YheCD"/>
    <property type="match status" value="1"/>
</dbReference>
<evidence type="ECO:0000313" key="3">
    <source>
        <dbReference type="EMBL" id="NUU63878.1"/>
    </source>
</evidence>
<dbReference type="Proteomes" id="UP000564806">
    <property type="component" value="Unassembled WGS sequence"/>
</dbReference>
<comment type="caution">
    <text evidence="3">The sequence shown here is derived from an EMBL/GenBank/DDBJ whole genome shotgun (WGS) entry which is preliminary data.</text>
</comment>
<protein>
    <submittedName>
        <fullName evidence="3">YheC/YheD family protein</fullName>
    </submittedName>
</protein>
<evidence type="ECO:0000259" key="2">
    <source>
        <dbReference type="PROSITE" id="PS50975"/>
    </source>
</evidence>
<dbReference type="EMBL" id="JABWCS010000220">
    <property type="protein sequence ID" value="NUU63878.1"/>
    <property type="molecule type" value="Genomic_DNA"/>
</dbReference>
<gene>
    <name evidence="3" type="ORF">HPT30_26335</name>
</gene>
<accession>A0A850ERP5</accession>
<reference evidence="3" key="1">
    <citation type="submission" date="2020-06" db="EMBL/GenBank/DDBJ databases">
        <title>Paenibacillus sp. nov., isolated from soil.</title>
        <authorList>
            <person name="Seo Y.L."/>
        </authorList>
    </citation>
    <scope>NUCLEOTIDE SEQUENCE [LARGE SCALE GENOMIC DNA]</scope>
    <source>
        <strain evidence="3">JW14</strain>
    </source>
</reference>
<name>A0A850ERP5_9BACL</name>
<keyword evidence="4" id="KW-1185">Reference proteome</keyword>
<dbReference type="PROSITE" id="PS50975">
    <property type="entry name" value="ATP_GRASP"/>
    <property type="match status" value="1"/>
</dbReference>
<keyword evidence="1" id="KW-0067">ATP-binding</keyword>
<dbReference type="GO" id="GO:0005524">
    <property type="term" value="F:ATP binding"/>
    <property type="evidence" value="ECO:0007669"/>
    <property type="project" value="UniProtKB-UniRule"/>
</dbReference>
<dbReference type="InterPro" id="IPR026838">
    <property type="entry name" value="YheC/D"/>
</dbReference>
<proteinExistence type="predicted"/>
<dbReference type="SUPFAM" id="SSF56059">
    <property type="entry name" value="Glutathione synthetase ATP-binding domain-like"/>
    <property type="match status" value="1"/>
</dbReference>
<evidence type="ECO:0000256" key="1">
    <source>
        <dbReference type="PROSITE-ProRule" id="PRU00409"/>
    </source>
</evidence>
<feature type="domain" description="ATP-grasp" evidence="2">
    <location>
        <begin position="120"/>
        <end position="363"/>
    </location>
</feature>
<dbReference type="GO" id="GO:0046872">
    <property type="term" value="F:metal ion binding"/>
    <property type="evidence" value="ECO:0007669"/>
    <property type="project" value="InterPro"/>
</dbReference>